<evidence type="ECO:0000256" key="5">
    <source>
        <dbReference type="SAM" id="Phobius"/>
    </source>
</evidence>
<gene>
    <name evidence="6" type="ORF">UFOPK3772_02629</name>
</gene>
<dbReference type="PANTHER" id="PTHR34218">
    <property type="entry name" value="PEPTIDASE S45 PENICILLIN AMIDASE"/>
    <property type="match status" value="1"/>
</dbReference>
<dbReference type="InterPro" id="IPR023343">
    <property type="entry name" value="Penicillin_amidase_dom1"/>
</dbReference>
<reference evidence="6" key="1">
    <citation type="submission" date="2020-05" db="EMBL/GenBank/DDBJ databases">
        <authorList>
            <person name="Chiriac C."/>
            <person name="Salcher M."/>
            <person name="Ghai R."/>
            <person name="Kavagutti S V."/>
        </authorList>
    </citation>
    <scope>NUCLEOTIDE SEQUENCE</scope>
</reference>
<dbReference type="PIRSF" id="PIRSF001227">
    <property type="entry name" value="Pen_acylase"/>
    <property type="match status" value="1"/>
</dbReference>
<feature type="transmembrane region" description="Helical" evidence="5">
    <location>
        <begin position="7"/>
        <end position="27"/>
    </location>
</feature>
<dbReference type="GO" id="GO:0016811">
    <property type="term" value="F:hydrolase activity, acting on carbon-nitrogen (but not peptide) bonds, in linear amides"/>
    <property type="evidence" value="ECO:0007669"/>
    <property type="project" value="InterPro"/>
</dbReference>
<proteinExistence type="inferred from homology"/>
<name>A0A6J7L9H3_9ZZZZ</name>
<dbReference type="InterPro" id="IPR043147">
    <property type="entry name" value="Penicillin_amidase_A-knob"/>
</dbReference>
<keyword evidence="3" id="KW-0865">Zymogen</keyword>
<keyword evidence="5" id="KW-0812">Transmembrane</keyword>
<dbReference type="Gene3D" id="3.60.20.10">
    <property type="entry name" value="Glutamine Phosphoribosylpyrophosphate, subunit 1, domain 1"/>
    <property type="match status" value="1"/>
</dbReference>
<protein>
    <submittedName>
        <fullName evidence="6">Unannotated protein</fullName>
    </submittedName>
</protein>
<dbReference type="CDD" id="cd03747">
    <property type="entry name" value="Ntn_PGA_like"/>
    <property type="match status" value="1"/>
</dbReference>
<dbReference type="EMBL" id="CAFBNE010000108">
    <property type="protein sequence ID" value="CAB4965248.1"/>
    <property type="molecule type" value="Genomic_DNA"/>
</dbReference>
<dbReference type="InterPro" id="IPR002692">
    <property type="entry name" value="S45"/>
</dbReference>
<feature type="region of interest" description="Disordered" evidence="4">
    <location>
        <begin position="435"/>
        <end position="460"/>
    </location>
</feature>
<dbReference type="AlphaFoldDB" id="A0A6J7L9H3"/>
<evidence type="ECO:0000256" key="1">
    <source>
        <dbReference type="ARBA" id="ARBA00006586"/>
    </source>
</evidence>
<dbReference type="InterPro" id="IPR014395">
    <property type="entry name" value="Pen/GL7ACA/AHL_acylase"/>
</dbReference>
<keyword evidence="5" id="KW-0472">Membrane</keyword>
<dbReference type="PANTHER" id="PTHR34218:SF4">
    <property type="entry name" value="ACYL-HOMOSERINE LACTONE ACYLASE QUIP"/>
    <property type="match status" value="1"/>
</dbReference>
<accession>A0A6J7L9H3</accession>
<dbReference type="Gene3D" id="2.30.120.10">
    <property type="match status" value="1"/>
</dbReference>
<organism evidence="6">
    <name type="scientific">freshwater metagenome</name>
    <dbReference type="NCBI Taxonomy" id="449393"/>
    <lineage>
        <taxon>unclassified sequences</taxon>
        <taxon>metagenomes</taxon>
        <taxon>ecological metagenomes</taxon>
    </lineage>
</organism>
<dbReference type="InterPro" id="IPR043146">
    <property type="entry name" value="Penicillin_amidase_N_B-knob"/>
</dbReference>
<dbReference type="SUPFAM" id="SSF56235">
    <property type="entry name" value="N-terminal nucleophile aminohydrolases (Ntn hydrolases)"/>
    <property type="match status" value="1"/>
</dbReference>
<evidence type="ECO:0000313" key="6">
    <source>
        <dbReference type="EMBL" id="CAB4965248.1"/>
    </source>
</evidence>
<comment type="similarity">
    <text evidence="1">Belongs to the peptidase S45 family.</text>
</comment>
<dbReference type="InterPro" id="IPR029055">
    <property type="entry name" value="Ntn_hydrolases_N"/>
</dbReference>
<dbReference type="Gene3D" id="1.10.1400.10">
    <property type="match status" value="1"/>
</dbReference>
<dbReference type="GO" id="GO:0017000">
    <property type="term" value="P:antibiotic biosynthetic process"/>
    <property type="evidence" value="ECO:0007669"/>
    <property type="project" value="InterPro"/>
</dbReference>
<sequence>MSALWRVLGVIGLVIALAVGGVVLYGVHTVRASFPVVSGELTVDGLTAPVTVIRDDLGIPQLYAEGLEDLFAAQGYVHAQDRFWEMDVRRHITAGRLSEMFGESQVTTDSFLRTLGWRRVAEQELPMLSARSRRILDAYASGVNAYLADHRGDRLSLEYAVLGLQNPDYQPEPWTPADSVSWLKALAWDLRGNMEDEVYRSIMSASVGVEQTEKLFPPYPFAEHRPIVTTGAVVNGVFDAGNEATSGSKGASAHIPSEAVGALQRLRASTDGLTRWLGPTGPGIGSNSWAISGDKTETGRPLLANDPHLAPMMPSIWYQAGLHCTVQTVDCDYDVAGWSMAGLPGIFIGHNDTIAWGFTNLGPDVTDLVLEKVDGDSYLVDGKDVAFTTREEIIEVAGGEPVVITVRETIDGPIVSDVAGIDTYGAVGADAPVPAPGSVPSGSVPSGSGTSGSASAGSPVPRGEAYGVALRWTALQPAPTFDAFDLLNTARTWEQFRTAAAKLSVPAQNLLYADVAGNIGYQAPGRIPIREGYDGKWPVPGWDSAYQWRGTLAFESLPSVLNPSEGWIVTANQAVIGPPYPFFLTDDWAYGARSQRIVDLIEESTAGGARVDAERMREIQMDAHNELAAFLAPRLVELPTTELTAPAVALLDGWDAQQTADSAPAAYFNAVWRQLVHRMFDAAADEELIYASGGDRYWQVIENVWDTPGDFWWDDKTISGIQTRDETLEAALGAAAEELTAIQGDDPSEWSWGSLHTLELENQTLGTSGIGPIEWLFNRGPIETAGGESTVNATGWTPKNGYTVDWVPSMRQVIDLADFDASTWVNLTGASGHAFNPHYDDQIEAWRTGAQFPWTFSRDQIEVGAVDTLVLQPRE</sequence>
<evidence type="ECO:0000256" key="4">
    <source>
        <dbReference type="SAM" id="MobiDB-lite"/>
    </source>
</evidence>
<dbReference type="Pfam" id="PF01804">
    <property type="entry name" value="Penicil_amidase"/>
    <property type="match status" value="1"/>
</dbReference>
<dbReference type="Gene3D" id="1.10.439.10">
    <property type="entry name" value="Penicillin Amidohydrolase, domain 1"/>
    <property type="match status" value="1"/>
</dbReference>
<evidence type="ECO:0000256" key="3">
    <source>
        <dbReference type="ARBA" id="ARBA00023145"/>
    </source>
</evidence>
<evidence type="ECO:0000256" key="2">
    <source>
        <dbReference type="ARBA" id="ARBA00022801"/>
    </source>
</evidence>
<keyword evidence="5" id="KW-1133">Transmembrane helix</keyword>
<keyword evidence="2" id="KW-0378">Hydrolase</keyword>